<protein>
    <recommendedName>
        <fullName evidence="8">Probable cytosol aminopeptidase</fullName>
        <ecNumber evidence="8">3.4.11.1</ecNumber>
    </recommendedName>
    <alternativeName>
        <fullName evidence="8">Leucine aminopeptidase</fullName>
        <shortName evidence="8">LAP</shortName>
        <ecNumber evidence="8">3.4.11.10</ecNumber>
    </alternativeName>
    <alternativeName>
        <fullName evidence="8">Leucyl aminopeptidase</fullName>
    </alternativeName>
</protein>
<dbReference type="InterPro" id="IPR000819">
    <property type="entry name" value="Peptidase_M17_C"/>
</dbReference>
<dbReference type="PRINTS" id="PR00481">
    <property type="entry name" value="LAMNOPPTDASE"/>
</dbReference>
<dbReference type="Proteomes" id="UP001500051">
    <property type="component" value="Unassembled WGS sequence"/>
</dbReference>
<feature type="binding site" evidence="8">
    <location>
        <position position="269"/>
    </location>
    <ligand>
        <name>Mn(2+)</name>
        <dbReference type="ChEBI" id="CHEBI:29035"/>
        <label>1</label>
    </ligand>
</feature>
<gene>
    <name evidence="8" type="primary">pepA</name>
    <name evidence="10" type="ORF">GCM10022204_29930</name>
</gene>
<keyword evidence="8" id="KW-0963">Cytoplasm</keyword>
<evidence type="ECO:0000256" key="1">
    <source>
        <dbReference type="ARBA" id="ARBA00000135"/>
    </source>
</evidence>
<dbReference type="SUPFAM" id="SSF53187">
    <property type="entry name" value="Zn-dependent exopeptidases"/>
    <property type="match status" value="1"/>
</dbReference>
<keyword evidence="5 8" id="KW-0645">Protease</keyword>
<evidence type="ECO:0000256" key="4">
    <source>
        <dbReference type="ARBA" id="ARBA00022438"/>
    </source>
</evidence>
<feature type="active site" evidence="8">
    <location>
        <position position="276"/>
    </location>
</feature>
<keyword evidence="11" id="KW-1185">Reference proteome</keyword>
<evidence type="ECO:0000256" key="5">
    <source>
        <dbReference type="ARBA" id="ARBA00022670"/>
    </source>
</evidence>
<evidence type="ECO:0000256" key="2">
    <source>
        <dbReference type="ARBA" id="ARBA00000967"/>
    </source>
</evidence>
<accession>A0ABP7DTE1</accession>
<dbReference type="HAMAP" id="MF_00181">
    <property type="entry name" value="Cytosol_peptidase_M17"/>
    <property type="match status" value="1"/>
</dbReference>
<dbReference type="EMBL" id="BAAAYX010000013">
    <property type="protein sequence ID" value="GAA3709632.1"/>
    <property type="molecule type" value="Genomic_DNA"/>
</dbReference>
<dbReference type="InterPro" id="IPR008283">
    <property type="entry name" value="Peptidase_M17_N"/>
</dbReference>
<dbReference type="InterPro" id="IPR011356">
    <property type="entry name" value="Leucine_aapep/pepB"/>
</dbReference>
<feature type="domain" description="Cytosol aminopeptidase" evidence="9">
    <location>
        <begin position="344"/>
        <end position="351"/>
    </location>
</feature>
<dbReference type="SUPFAM" id="SSF52949">
    <property type="entry name" value="Macro domain-like"/>
    <property type="match status" value="1"/>
</dbReference>
<dbReference type="NCBIfam" id="NF002073">
    <property type="entry name" value="PRK00913.1-2"/>
    <property type="match status" value="1"/>
</dbReference>
<dbReference type="PANTHER" id="PTHR11963">
    <property type="entry name" value="LEUCINE AMINOPEPTIDASE-RELATED"/>
    <property type="match status" value="1"/>
</dbReference>
<feature type="active site" evidence="8">
    <location>
        <position position="350"/>
    </location>
</feature>
<dbReference type="RefSeq" id="WP_344813192.1">
    <property type="nucleotide sequence ID" value="NZ_BAAAYX010000013.1"/>
</dbReference>
<dbReference type="PANTHER" id="PTHR11963:SF23">
    <property type="entry name" value="CYTOSOL AMINOPEPTIDASE"/>
    <property type="match status" value="1"/>
</dbReference>
<evidence type="ECO:0000256" key="6">
    <source>
        <dbReference type="ARBA" id="ARBA00022801"/>
    </source>
</evidence>
<feature type="binding site" evidence="8">
    <location>
        <position position="287"/>
    </location>
    <ligand>
        <name>Mn(2+)</name>
        <dbReference type="ChEBI" id="CHEBI:29035"/>
        <label>2</label>
    </ligand>
</feature>
<dbReference type="GO" id="GO:0004177">
    <property type="term" value="F:aminopeptidase activity"/>
    <property type="evidence" value="ECO:0007669"/>
    <property type="project" value="UniProtKB-KW"/>
</dbReference>
<feature type="binding site" evidence="8">
    <location>
        <position position="269"/>
    </location>
    <ligand>
        <name>Mn(2+)</name>
        <dbReference type="ChEBI" id="CHEBI:29035"/>
        <label>2</label>
    </ligand>
</feature>
<evidence type="ECO:0000313" key="10">
    <source>
        <dbReference type="EMBL" id="GAA3709632.1"/>
    </source>
</evidence>
<evidence type="ECO:0000313" key="11">
    <source>
        <dbReference type="Proteomes" id="UP001500051"/>
    </source>
</evidence>
<dbReference type="Gene3D" id="3.40.630.10">
    <property type="entry name" value="Zn peptidases"/>
    <property type="match status" value="1"/>
</dbReference>
<comment type="function">
    <text evidence="7 8">Presumably involved in the processing and regular turnover of intracellular proteins. Catalyzes the removal of unsubstituted N-terminal amino acids from various peptides.</text>
</comment>
<organism evidence="10 11">
    <name type="scientific">Microlunatus aurantiacus</name>
    <dbReference type="NCBI Taxonomy" id="446786"/>
    <lineage>
        <taxon>Bacteria</taxon>
        <taxon>Bacillati</taxon>
        <taxon>Actinomycetota</taxon>
        <taxon>Actinomycetes</taxon>
        <taxon>Propionibacteriales</taxon>
        <taxon>Propionibacteriaceae</taxon>
        <taxon>Microlunatus</taxon>
    </lineage>
</organism>
<comment type="caution">
    <text evidence="10">The sequence shown here is derived from an EMBL/GenBank/DDBJ whole genome shotgun (WGS) entry which is preliminary data.</text>
</comment>
<comment type="similarity">
    <text evidence="3 8">Belongs to the peptidase M17 family.</text>
</comment>
<keyword evidence="4 8" id="KW-0031">Aminopeptidase</keyword>
<comment type="catalytic activity">
    <reaction evidence="2 8">
        <text>Release of an N-terminal amino acid, preferentially leucine, but not glutamic or aspartic acids.</text>
        <dbReference type="EC" id="3.4.11.10"/>
    </reaction>
</comment>
<dbReference type="EC" id="3.4.11.10" evidence="8"/>
<comment type="subcellular location">
    <subcellularLocation>
        <location evidence="8">Cytoplasm</location>
    </subcellularLocation>
</comment>
<proteinExistence type="inferred from homology"/>
<evidence type="ECO:0000256" key="3">
    <source>
        <dbReference type="ARBA" id="ARBA00009528"/>
    </source>
</evidence>
<feature type="binding site" evidence="8">
    <location>
        <position position="348"/>
    </location>
    <ligand>
        <name>Mn(2+)</name>
        <dbReference type="ChEBI" id="CHEBI:29035"/>
        <label>1</label>
    </ligand>
</feature>
<dbReference type="InterPro" id="IPR023042">
    <property type="entry name" value="Peptidase_M17_leu_NH2_pept"/>
</dbReference>
<comment type="catalytic activity">
    <reaction evidence="1 8">
        <text>Release of an N-terminal amino acid, Xaa-|-Yaa-, in which Xaa is preferably Leu, but may be other amino acids including Pro although not Arg or Lys, and Yaa may be Pro. Amino acid amides and methyl esters are also readily hydrolyzed, but rates on arylamides are exceedingly low.</text>
        <dbReference type="EC" id="3.4.11.1"/>
    </reaction>
</comment>
<comment type="cofactor">
    <cofactor evidence="8">
        <name>Mn(2+)</name>
        <dbReference type="ChEBI" id="CHEBI:29035"/>
    </cofactor>
    <text evidence="8">Binds 2 manganese ions per subunit.</text>
</comment>
<keyword evidence="8" id="KW-0464">Manganese</keyword>
<name>A0ABP7DTE1_9ACTN</name>
<dbReference type="EC" id="3.4.11.1" evidence="8"/>
<evidence type="ECO:0000256" key="7">
    <source>
        <dbReference type="ARBA" id="ARBA00049972"/>
    </source>
</evidence>
<sequence length="499" mass="50541">MPVPSLPTLTVARTPDKTATALVVGYGAAGVVGAPSGLDKEYSKRLGLELSALAASIGAKTDAGHTRTLPAVGGWPVVIVVGLGEESPTPEDLRQAAGAGVKQAAKQTDGGAHVAVALGADEPETVQAVAEGALLGSYGYRPNGQGDKPAAVASVSVITPLAGRRVSTTEAVTSAATIAQAVAAAREWVNIPPNLLYPASFAEEAKAFLRDSKVAVEVLDDKALAKGGYGGILAVGGGSSRPPRLVRLAYSPRGAKHHLALVGKGITFDSGGLNLKPGDSMYTMKCDMAGAAAVIAAVRAIADLGLRVKVTAYASLAENLPSDTAYRPSDVLTMYGGKTVENGNTDAEGRLVMADAIARASEDAPDLIVDVATLTGAAVVALGDRTAGLMASDDDTADRVLDAAEAAGEDVWQLPIPKHIRPKLDSKVADIRSTSGERSGGALVAAAFLREFVGEGVAWAHVDIAGPAWTDGGGSGYVSPGGTGFGVRTLVALARSLED</sequence>
<feature type="binding site" evidence="8">
    <location>
        <position position="346"/>
    </location>
    <ligand>
        <name>Mn(2+)</name>
        <dbReference type="ChEBI" id="CHEBI:29035"/>
        <label>1</label>
    </ligand>
</feature>
<feature type="binding site" evidence="8">
    <location>
        <position position="348"/>
    </location>
    <ligand>
        <name>Mn(2+)</name>
        <dbReference type="ChEBI" id="CHEBI:29035"/>
        <label>2</label>
    </ligand>
</feature>
<reference evidence="11" key="1">
    <citation type="journal article" date="2019" name="Int. J. Syst. Evol. Microbiol.">
        <title>The Global Catalogue of Microorganisms (GCM) 10K type strain sequencing project: providing services to taxonomists for standard genome sequencing and annotation.</title>
        <authorList>
            <consortium name="The Broad Institute Genomics Platform"/>
            <consortium name="The Broad Institute Genome Sequencing Center for Infectious Disease"/>
            <person name="Wu L."/>
            <person name="Ma J."/>
        </authorList>
    </citation>
    <scope>NUCLEOTIDE SEQUENCE [LARGE SCALE GENOMIC DNA]</scope>
    <source>
        <strain evidence="11">JCM 16548</strain>
    </source>
</reference>
<evidence type="ECO:0000256" key="8">
    <source>
        <dbReference type="HAMAP-Rule" id="MF_00181"/>
    </source>
</evidence>
<dbReference type="Pfam" id="PF02789">
    <property type="entry name" value="Peptidase_M17_N"/>
    <property type="match status" value="1"/>
</dbReference>
<dbReference type="InterPro" id="IPR043472">
    <property type="entry name" value="Macro_dom-like"/>
</dbReference>
<evidence type="ECO:0000259" key="9">
    <source>
        <dbReference type="PROSITE" id="PS00631"/>
    </source>
</evidence>
<dbReference type="PROSITE" id="PS00631">
    <property type="entry name" value="CYTOSOL_AP"/>
    <property type="match status" value="1"/>
</dbReference>
<dbReference type="Pfam" id="PF00883">
    <property type="entry name" value="Peptidase_M17"/>
    <property type="match status" value="1"/>
</dbReference>
<keyword evidence="6 8" id="KW-0378">Hydrolase</keyword>
<keyword evidence="8" id="KW-0479">Metal-binding</keyword>
<dbReference type="CDD" id="cd00433">
    <property type="entry name" value="Peptidase_M17"/>
    <property type="match status" value="1"/>
</dbReference>
<feature type="binding site" evidence="8">
    <location>
        <position position="264"/>
    </location>
    <ligand>
        <name>Mn(2+)</name>
        <dbReference type="ChEBI" id="CHEBI:29035"/>
        <label>2</label>
    </ligand>
</feature>
<dbReference type="Gene3D" id="3.40.220.10">
    <property type="entry name" value="Leucine Aminopeptidase, subunit E, domain 1"/>
    <property type="match status" value="1"/>
</dbReference>